<dbReference type="RefSeq" id="WP_115251109.1">
    <property type="nucleotide sequence ID" value="NZ_UHFF01000002.1"/>
</dbReference>
<evidence type="ECO:0000256" key="1">
    <source>
        <dbReference type="ARBA" id="ARBA00004761"/>
    </source>
</evidence>
<comment type="pathway">
    <text evidence="1">Carbohydrate acid metabolism.</text>
</comment>
<keyword evidence="4 6" id="KW-0456">Lyase</keyword>
<dbReference type="InterPro" id="IPR000887">
    <property type="entry name" value="Aldlse_KDPG_KHG"/>
</dbReference>
<dbReference type="NCBIfam" id="TIGR01182">
    <property type="entry name" value="eda"/>
    <property type="match status" value="1"/>
</dbReference>
<dbReference type="Proteomes" id="UP000254461">
    <property type="component" value="Unassembled WGS sequence"/>
</dbReference>
<name>A0A380JTL2_9STRE</name>
<dbReference type="GO" id="GO:0008674">
    <property type="term" value="F:2-dehydro-3-deoxy-6-phosphogalactonate aldolase activity"/>
    <property type="evidence" value="ECO:0007669"/>
    <property type="project" value="UniProtKB-EC"/>
</dbReference>
<keyword evidence="5" id="KW-0119">Carbohydrate metabolism</keyword>
<dbReference type="EMBL" id="UHFF01000002">
    <property type="protein sequence ID" value="SUN47065.1"/>
    <property type="molecule type" value="Genomic_DNA"/>
</dbReference>
<evidence type="ECO:0000313" key="6">
    <source>
        <dbReference type="EMBL" id="SUN47065.1"/>
    </source>
</evidence>
<evidence type="ECO:0000313" key="7">
    <source>
        <dbReference type="Proteomes" id="UP000254461"/>
    </source>
</evidence>
<protein>
    <submittedName>
        <fullName evidence="6">Keto-hydroxyglutarate-aldolase/keto-deoxy-phosphogluconate aldolase</fullName>
        <ecNumber evidence="6">4.1.2.21</ecNumber>
        <ecNumber evidence="6">4.1.3.16</ecNumber>
    </submittedName>
</protein>
<reference evidence="6 7" key="1">
    <citation type="submission" date="2018-06" db="EMBL/GenBank/DDBJ databases">
        <authorList>
            <consortium name="Pathogen Informatics"/>
            <person name="Doyle S."/>
        </authorList>
    </citation>
    <scope>NUCLEOTIDE SEQUENCE [LARGE SCALE GENOMIC DNA]</scope>
    <source>
        <strain evidence="6 7">NCTC12092</strain>
    </source>
</reference>
<evidence type="ECO:0000256" key="5">
    <source>
        <dbReference type="ARBA" id="ARBA00023277"/>
    </source>
</evidence>
<dbReference type="GO" id="GO:0008700">
    <property type="term" value="F:(R,S)-4-hydroxy-2-oxoglutarate aldolase activity"/>
    <property type="evidence" value="ECO:0007669"/>
    <property type="project" value="UniProtKB-EC"/>
</dbReference>
<dbReference type="AlphaFoldDB" id="A0A380JTL2"/>
<dbReference type="PANTHER" id="PTHR30246">
    <property type="entry name" value="2-KETO-3-DEOXY-6-PHOSPHOGLUCONATE ALDOLASE"/>
    <property type="match status" value="1"/>
</dbReference>
<dbReference type="EC" id="4.1.2.21" evidence="6"/>
<dbReference type="PANTHER" id="PTHR30246:SF1">
    <property type="entry name" value="2-DEHYDRO-3-DEOXY-6-PHOSPHOGALACTONATE ALDOLASE-RELATED"/>
    <property type="match status" value="1"/>
</dbReference>
<organism evidence="6 7">
    <name type="scientific">Streptococcus equi subsp. equi</name>
    <dbReference type="NCBI Taxonomy" id="148942"/>
    <lineage>
        <taxon>Bacteria</taxon>
        <taxon>Bacillati</taxon>
        <taxon>Bacillota</taxon>
        <taxon>Bacilli</taxon>
        <taxon>Lactobacillales</taxon>
        <taxon>Streptococcaceae</taxon>
        <taxon>Streptococcus</taxon>
    </lineage>
</organism>
<evidence type="ECO:0000256" key="2">
    <source>
        <dbReference type="ARBA" id="ARBA00006906"/>
    </source>
</evidence>
<gene>
    <name evidence="6" type="primary">dgoA</name>
    <name evidence="6" type="ORF">NCTC12092_01298</name>
</gene>
<accession>A0A380JTL2</accession>
<proteinExistence type="inferred from homology"/>
<dbReference type="Gene3D" id="3.20.20.70">
    <property type="entry name" value="Aldolase class I"/>
    <property type="match status" value="1"/>
</dbReference>
<dbReference type="SUPFAM" id="SSF51569">
    <property type="entry name" value="Aldolase"/>
    <property type="match status" value="1"/>
</dbReference>
<comment type="similarity">
    <text evidence="2">Belongs to the KHG/KDPG aldolase family.</text>
</comment>
<evidence type="ECO:0000256" key="4">
    <source>
        <dbReference type="ARBA" id="ARBA00023239"/>
    </source>
</evidence>
<sequence length="209" mass="21970">MRKSEIMLRLKANKLALVVRGASKKEAVACSLAGIDGGIKTIEVAYTNPFAGQVIAELREAVGNDPEILIGAGTVLDDVTARLAILAGAQFIVSPSFNRQTSRLCHRYAIPYIPGCMTVEEVVTALESGAEMVKVFPGTTVGMSFIKAIKSPLPQVDVMVTGGVTVTNVSDWFAAGAQVLGVGGEFNQLASQGQFQAITARAADYMSSC</sequence>
<dbReference type="NCBIfam" id="NF005119">
    <property type="entry name" value="PRK06552.1"/>
    <property type="match status" value="1"/>
</dbReference>
<evidence type="ECO:0000256" key="3">
    <source>
        <dbReference type="ARBA" id="ARBA00011233"/>
    </source>
</evidence>
<comment type="subunit">
    <text evidence="3">Homotrimer.</text>
</comment>
<dbReference type="CDD" id="cd00452">
    <property type="entry name" value="KDPG_aldolase"/>
    <property type="match status" value="1"/>
</dbReference>
<dbReference type="InterPro" id="IPR013785">
    <property type="entry name" value="Aldolase_TIM"/>
</dbReference>
<dbReference type="EC" id="4.1.3.16" evidence="6"/>
<dbReference type="Pfam" id="PF01081">
    <property type="entry name" value="Aldolase"/>
    <property type="match status" value="1"/>
</dbReference>